<gene>
    <name evidence="2" type="ORF">A2918_00100</name>
</gene>
<sequence>MSWIRGTNITPEKARQEILAISDYEFSNYGVFLDTSARDTVDRIFKDYYKYQKIELRYDFSVEDIKNELHNGSLVITPMNGQELHNPYYTQPGPLRHMLVIIGYDPDSKEFITNDPGTRLGKQYRYPEQTLFNAIHDYATGDDLPLPPKRKAMIIVAK</sequence>
<reference evidence="2 3" key="1">
    <citation type="journal article" date="2016" name="Nat. Commun.">
        <title>Thousands of microbial genomes shed light on interconnected biogeochemical processes in an aquifer system.</title>
        <authorList>
            <person name="Anantharaman K."/>
            <person name="Brown C.T."/>
            <person name="Hug L.A."/>
            <person name="Sharon I."/>
            <person name="Castelle C.J."/>
            <person name="Probst A.J."/>
            <person name="Thomas B.C."/>
            <person name="Singh A."/>
            <person name="Wilkins M.J."/>
            <person name="Karaoz U."/>
            <person name="Brodie E.L."/>
            <person name="Williams K.H."/>
            <person name="Hubbard S.S."/>
            <person name="Banfield J.F."/>
        </authorList>
    </citation>
    <scope>NUCLEOTIDE SEQUENCE [LARGE SCALE GENOMIC DNA]</scope>
</reference>
<dbReference type="AlphaFoldDB" id="A0A1F8GB95"/>
<dbReference type="Proteomes" id="UP000178227">
    <property type="component" value="Unassembled WGS sequence"/>
</dbReference>
<dbReference type="EMBL" id="MGKI01000012">
    <property type="protein sequence ID" value="OGN22310.1"/>
    <property type="molecule type" value="Genomic_DNA"/>
</dbReference>
<evidence type="ECO:0000259" key="1">
    <source>
        <dbReference type="Pfam" id="PF13529"/>
    </source>
</evidence>
<organism evidence="2 3">
    <name type="scientific">Candidatus Yanofskybacteria bacterium RIFCSPLOWO2_01_FULL_42_49</name>
    <dbReference type="NCBI Taxonomy" id="1802694"/>
    <lineage>
        <taxon>Bacteria</taxon>
        <taxon>Candidatus Yanofskyibacteriota</taxon>
    </lineage>
</organism>
<feature type="domain" description="Peptidase C39-like" evidence="1">
    <location>
        <begin position="34"/>
        <end position="116"/>
    </location>
</feature>
<dbReference type="Gene3D" id="3.90.70.10">
    <property type="entry name" value="Cysteine proteinases"/>
    <property type="match status" value="1"/>
</dbReference>
<evidence type="ECO:0000313" key="2">
    <source>
        <dbReference type="EMBL" id="OGN22310.1"/>
    </source>
</evidence>
<protein>
    <recommendedName>
        <fullName evidence="1">Peptidase C39-like domain-containing protein</fullName>
    </recommendedName>
</protein>
<comment type="caution">
    <text evidence="2">The sequence shown here is derived from an EMBL/GenBank/DDBJ whole genome shotgun (WGS) entry which is preliminary data.</text>
</comment>
<evidence type="ECO:0000313" key="3">
    <source>
        <dbReference type="Proteomes" id="UP000178227"/>
    </source>
</evidence>
<name>A0A1F8GB95_9BACT</name>
<accession>A0A1F8GB95</accession>
<dbReference type="STRING" id="1802694.A2918_00100"/>
<proteinExistence type="predicted"/>
<dbReference type="InterPro" id="IPR039564">
    <property type="entry name" value="Peptidase_C39-like"/>
</dbReference>
<dbReference type="Pfam" id="PF13529">
    <property type="entry name" value="Peptidase_C39_2"/>
    <property type="match status" value="1"/>
</dbReference>